<name>A0A9D3YSR7_DREPO</name>
<dbReference type="Proteomes" id="UP000828390">
    <property type="component" value="Unassembled WGS sequence"/>
</dbReference>
<evidence type="ECO:0000256" key="1">
    <source>
        <dbReference type="SAM" id="SignalP"/>
    </source>
</evidence>
<reference evidence="2" key="1">
    <citation type="journal article" date="2019" name="bioRxiv">
        <title>The Genome of the Zebra Mussel, Dreissena polymorpha: A Resource for Invasive Species Research.</title>
        <authorList>
            <person name="McCartney M.A."/>
            <person name="Auch B."/>
            <person name="Kono T."/>
            <person name="Mallez S."/>
            <person name="Zhang Y."/>
            <person name="Obille A."/>
            <person name="Becker A."/>
            <person name="Abrahante J.E."/>
            <person name="Garbe J."/>
            <person name="Badalamenti J.P."/>
            <person name="Herman A."/>
            <person name="Mangelson H."/>
            <person name="Liachko I."/>
            <person name="Sullivan S."/>
            <person name="Sone E.D."/>
            <person name="Koren S."/>
            <person name="Silverstein K.A.T."/>
            <person name="Beckman K.B."/>
            <person name="Gohl D.M."/>
        </authorList>
    </citation>
    <scope>NUCLEOTIDE SEQUENCE</scope>
    <source>
        <strain evidence="2">Duluth1</strain>
        <tissue evidence="2">Whole animal</tissue>
    </source>
</reference>
<evidence type="ECO:0000313" key="3">
    <source>
        <dbReference type="Proteomes" id="UP000828390"/>
    </source>
</evidence>
<accession>A0A9D3YSR7</accession>
<feature type="chain" id="PRO_5039568854" evidence="1">
    <location>
        <begin position="22"/>
        <end position="175"/>
    </location>
</feature>
<keyword evidence="3" id="KW-1185">Reference proteome</keyword>
<dbReference type="EMBL" id="JAIWYP010000014">
    <property type="protein sequence ID" value="KAH3706658.1"/>
    <property type="molecule type" value="Genomic_DNA"/>
</dbReference>
<reference evidence="2" key="2">
    <citation type="submission" date="2020-11" db="EMBL/GenBank/DDBJ databases">
        <authorList>
            <person name="McCartney M.A."/>
            <person name="Auch B."/>
            <person name="Kono T."/>
            <person name="Mallez S."/>
            <person name="Becker A."/>
            <person name="Gohl D.M."/>
            <person name="Silverstein K.A.T."/>
            <person name="Koren S."/>
            <person name="Bechman K.B."/>
            <person name="Herman A."/>
            <person name="Abrahante J.E."/>
            <person name="Garbe J."/>
        </authorList>
    </citation>
    <scope>NUCLEOTIDE SEQUENCE</scope>
    <source>
        <strain evidence="2">Duluth1</strain>
        <tissue evidence="2">Whole animal</tissue>
    </source>
</reference>
<dbReference type="AlphaFoldDB" id="A0A9D3YSR7"/>
<sequence>MMRCLGLVACMFLQSLHVTNSREPACSQFHYEEQMLEKVVRMGINMEQAMKRLDVFDKELRSKTQNIQDMLDDFGKLHTKVMVVLDNITSSGSTYVRWGRSTCPTVDGVSRIYEGFAAGTSYAISGGGANYICLPKVPELATSVMTAQYTSTIHGAEYQTHSSTLHSSLVLRGVF</sequence>
<protein>
    <submittedName>
        <fullName evidence="2">Uncharacterized protein</fullName>
    </submittedName>
</protein>
<organism evidence="2 3">
    <name type="scientific">Dreissena polymorpha</name>
    <name type="common">Zebra mussel</name>
    <name type="synonym">Mytilus polymorpha</name>
    <dbReference type="NCBI Taxonomy" id="45954"/>
    <lineage>
        <taxon>Eukaryota</taxon>
        <taxon>Metazoa</taxon>
        <taxon>Spiralia</taxon>
        <taxon>Lophotrochozoa</taxon>
        <taxon>Mollusca</taxon>
        <taxon>Bivalvia</taxon>
        <taxon>Autobranchia</taxon>
        <taxon>Heteroconchia</taxon>
        <taxon>Euheterodonta</taxon>
        <taxon>Imparidentia</taxon>
        <taxon>Neoheterodontei</taxon>
        <taxon>Myida</taxon>
        <taxon>Dreissenoidea</taxon>
        <taxon>Dreissenidae</taxon>
        <taxon>Dreissena</taxon>
    </lineage>
</organism>
<keyword evidence="1" id="KW-0732">Signal</keyword>
<gene>
    <name evidence="2" type="ORF">DPMN_066046</name>
</gene>
<proteinExistence type="predicted"/>
<evidence type="ECO:0000313" key="2">
    <source>
        <dbReference type="EMBL" id="KAH3706658.1"/>
    </source>
</evidence>
<feature type="signal peptide" evidence="1">
    <location>
        <begin position="1"/>
        <end position="21"/>
    </location>
</feature>
<comment type="caution">
    <text evidence="2">The sequence shown here is derived from an EMBL/GenBank/DDBJ whole genome shotgun (WGS) entry which is preliminary data.</text>
</comment>